<name>A0A016XMC3_9BURK</name>
<comment type="caution">
    <text evidence="1">The sequence shown here is derived from an EMBL/GenBank/DDBJ whole genome shotgun (WGS) entry which is preliminary data.</text>
</comment>
<dbReference type="Proteomes" id="UP000023268">
    <property type="component" value="Unassembled WGS sequence"/>
</dbReference>
<dbReference type="STRING" id="1458275.AZ34_16390"/>
<proteinExistence type="predicted"/>
<evidence type="ECO:0000313" key="1">
    <source>
        <dbReference type="EMBL" id="EYC52976.1"/>
    </source>
</evidence>
<gene>
    <name evidence="1" type="ORF">AZ34_16390</name>
</gene>
<sequence>MYATRFSHPHAHRVLRRQARCCARVNAKLGAALTRGMVRSRSTLTPPLPGERFAVLRYATNRRSEPPLSRSFMNRLS</sequence>
<dbReference type="OrthoDB" id="9855757at2"/>
<dbReference type="AlphaFoldDB" id="A0A016XMC3"/>
<dbReference type="EMBL" id="JEMG01000001">
    <property type="protein sequence ID" value="EYC52976.1"/>
    <property type="molecule type" value="Genomic_DNA"/>
</dbReference>
<accession>A0A016XMC3</accession>
<protein>
    <submittedName>
        <fullName evidence="1">Uncharacterized protein</fullName>
    </submittedName>
</protein>
<reference evidence="1 2" key="1">
    <citation type="submission" date="2014-02" db="EMBL/GenBank/DDBJ databases">
        <title>Draft Genome of Hylemonella gracilis isolated from the Niagara River.</title>
        <authorList>
            <person name="Pawlowski D.R."/>
            <person name="Koudelka G.B."/>
        </authorList>
    </citation>
    <scope>NUCLEOTIDE SEQUENCE [LARGE SCALE GENOMIC DNA]</scope>
    <source>
        <strain evidence="1 2">Niagara R</strain>
    </source>
</reference>
<dbReference type="RefSeq" id="WP_035609927.1">
    <property type="nucleotide sequence ID" value="NZ_JEMG01000001.1"/>
</dbReference>
<evidence type="ECO:0000313" key="2">
    <source>
        <dbReference type="Proteomes" id="UP000023268"/>
    </source>
</evidence>
<organism evidence="1 2">
    <name type="scientific">Hylemonella gracilis str. Niagara R</name>
    <dbReference type="NCBI Taxonomy" id="1458275"/>
    <lineage>
        <taxon>Bacteria</taxon>
        <taxon>Pseudomonadati</taxon>
        <taxon>Pseudomonadota</taxon>
        <taxon>Betaproteobacteria</taxon>
        <taxon>Burkholderiales</taxon>
        <taxon>Comamonadaceae</taxon>
        <taxon>Hylemonella</taxon>
    </lineage>
</organism>